<sequence length="753" mass="82807">MVLWHARLETAPPADESGPSEIGLHRTFTSIITKDLKWELNISFLTKNLPAAAEEVQPAKVVVHFLTTSESILTSCEDSKNRNRTIWPDMDPADTDRAQEHRMGTFRMIQNLIAMYPHLDPIDRRIELLTALNTLPAKLQLFSLPHSLESATVKPKPQLQPVKPKPQLQPVKPKPWPASPARLQPPPQPRPASPARLQPPPQPRPASPARPQPPSQPQSQTQPRPAGSQSQTQPRPAAPQPPSPRPAAQPSSSPSPRPAAQPSSSPSPRPAAQPSSSPSPQPAPQSPSPQPACKPSSSQRNPWWGTRLANFPRVSGRPTRRASVVIQSSKCSQRRRARDRVLALPSAPEKGGRRRQRPSALRREPEAESPAPEKEPGGRKRPSAPEKELEAERPSASEKELSRRVEPGQRHSFRSSWFQRHSFQPATVSSATVSSQFPAPQFPAPFHSFQRHSSQRQCPAVPETMCRSALLAFSLPALCPTPVGLRRPSSPTTRYLRRSVRRPPEKVRRSASVVRPPRRVPVFAFASVGISRHRTVPVIVFGTAWPPQGVPPPRRPPQKAAGRQRVFADAAAARSFHVTIAITSHTKGVSLKLEVSAEQDGRASGADEATVGVLEVQPDAVHRDPAEPPHPGLTGAAGRNCCTSDNKTLWTCCMQTQQAPTAHHPSPRQLGRSDHNLVHLRPVYTPMVKRQPPNKRRVKQWSEGGQRCTEGLNQPCPPRGYGVSQTTKPWVTPDLRALLLEKGRAFQSGDRDN</sequence>
<dbReference type="Proteomes" id="UP000831701">
    <property type="component" value="Chromosome 24"/>
</dbReference>
<name>A0ACB8VB94_9TELE</name>
<evidence type="ECO:0000313" key="1">
    <source>
        <dbReference type="EMBL" id="KAI3352147.1"/>
    </source>
</evidence>
<gene>
    <name evidence="1" type="ORF">L3Q82_020958</name>
</gene>
<dbReference type="EMBL" id="CM041554">
    <property type="protein sequence ID" value="KAI3352147.1"/>
    <property type="molecule type" value="Genomic_DNA"/>
</dbReference>
<proteinExistence type="predicted"/>
<organism evidence="1 2">
    <name type="scientific">Scortum barcoo</name>
    <name type="common">barcoo grunter</name>
    <dbReference type="NCBI Taxonomy" id="214431"/>
    <lineage>
        <taxon>Eukaryota</taxon>
        <taxon>Metazoa</taxon>
        <taxon>Chordata</taxon>
        <taxon>Craniata</taxon>
        <taxon>Vertebrata</taxon>
        <taxon>Euteleostomi</taxon>
        <taxon>Actinopterygii</taxon>
        <taxon>Neopterygii</taxon>
        <taxon>Teleostei</taxon>
        <taxon>Neoteleostei</taxon>
        <taxon>Acanthomorphata</taxon>
        <taxon>Eupercaria</taxon>
        <taxon>Centrarchiformes</taxon>
        <taxon>Terapontoidei</taxon>
        <taxon>Terapontidae</taxon>
        <taxon>Scortum</taxon>
    </lineage>
</organism>
<reference evidence="1" key="1">
    <citation type="submission" date="2022-04" db="EMBL/GenBank/DDBJ databases">
        <title>Jade perch genome.</title>
        <authorList>
            <person name="Chao B."/>
        </authorList>
    </citation>
    <scope>NUCLEOTIDE SEQUENCE</scope>
    <source>
        <strain evidence="1">CB-2022</strain>
    </source>
</reference>
<keyword evidence="2" id="KW-1185">Reference proteome</keyword>
<accession>A0ACB8VB94</accession>
<evidence type="ECO:0000313" key="2">
    <source>
        <dbReference type="Proteomes" id="UP000831701"/>
    </source>
</evidence>
<comment type="caution">
    <text evidence="1">The sequence shown here is derived from an EMBL/GenBank/DDBJ whole genome shotgun (WGS) entry which is preliminary data.</text>
</comment>
<protein>
    <submittedName>
        <fullName evidence="1">Uncharacterized protein</fullName>
    </submittedName>
</protein>